<feature type="compositionally biased region" description="Basic and acidic residues" evidence="1">
    <location>
        <begin position="1"/>
        <end position="12"/>
    </location>
</feature>
<accession>A0AA39TXB6</accession>
<dbReference type="AlphaFoldDB" id="A0AA39TXB6"/>
<feature type="region of interest" description="Disordered" evidence="1">
    <location>
        <begin position="1"/>
        <end position="65"/>
    </location>
</feature>
<comment type="caution">
    <text evidence="2">The sequence shown here is derived from an EMBL/GenBank/DDBJ whole genome shotgun (WGS) entry which is preliminary data.</text>
</comment>
<keyword evidence="3" id="KW-1185">Reference proteome</keyword>
<dbReference type="EMBL" id="JAULSU010000007">
    <property type="protein sequence ID" value="KAK0610958.1"/>
    <property type="molecule type" value="Genomic_DNA"/>
</dbReference>
<gene>
    <name evidence="2" type="ORF">B0T14DRAFT_593804</name>
</gene>
<feature type="compositionally biased region" description="Low complexity" evidence="1">
    <location>
        <begin position="43"/>
        <end position="65"/>
    </location>
</feature>
<organism evidence="2 3">
    <name type="scientific">Immersiella caudata</name>
    <dbReference type="NCBI Taxonomy" id="314043"/>
    <lineage>
        <taxon>Eukaryota</taxon>
        <taxon>Fungi</taxon>
        <taxon>Dikarya</taxon>
        <taxon>Ascomycota</taxon>
        <taxon>Pezizomycotina</taxon>
        <taxon>Sordariomycetes</taxon>
        <taxon>Sordariomycetidae</taxon>
        <taxon>Sordariales</taxon>
        <taxon>Lasiosphaeriaceae</taxon>
        <taxon>Immersiella</taxon>
    </lineage>
</organism>
<evidence type="ECO:0000256" key="1">
    <source>
        <dbReference type="SAM" id="MobiDB-lite"/>
    </source>
</evidence>
<sequence>MDDTLSHLENLRLDAGPSPPWSPERKPHSLRSPYPSPSPAPTYRPLTAPTSTAATYGSTSSTSTIGTPPHPLLLLLRLPHDITPTTLLSSIRNIDKIRTLTITRKPGSHPSANLQFFTHAANSRFYTSTRQGLTIAGHRVLVIWSRKLADKEYPVNEITRDHSRVMRITGRKEVVDLRVIKEILERREGYLHPEVSCEVENVDEISVGLREEEVGYEIRFVAFAPDTQIAWMVLERELEGRGVVMGWGSDPCA</sequence>
<proteinExistence type="predicted"/>
<name>A0AA39TXB6_9PEZI</name>
<dbReference type="Proteomes" id="UP001175000">
    <property type="component" value="Unassembled WGS sequence"/>
</dbReference>
<evidence type="ECO:0000313" key="3">
    <source>
        <dbReference type="Proteomes" id="UP001175000"/>
    </source>
</evidence>
<evidence type="ECO:0000313" key="2">
    <source>
        <dbReference type="EMBL" id="KAK0610958.1"/>
    </source>
</evidence>
<reference evidence="2" key="1">
    <citation type="submission" date="2023-06" db="EMBL/GenBank/DDBJ databases">
        <title>Genome-scale phylogeny and comparative genomics of the fungal order Sordariales.</title>
        <authorList>
            <consortium name="Lawrence Berkeley National Laboratory"/>
            <person name="Hensen N."/>
            <person name="Bonometti L."/>
            <person name="Westerberg I."/>
            <person name="Brannstrom I.O."/>
            <person name="Guillou S."/>
            <person name="Cros-Aarteil S."/>
            <person name="Calhoun S."/>
            <person name="Haridas S."/>
            <person name="Kuo A."/>
            <person name="Mondo S."/>
            <person name="Pangilinan J."/>
            <person name="Riley R."/>
            <person name="Labutti K."/>
            <person name="Andreopoulos B."/>
            <person name="Lipzen A."/>
            <person name="Chen C."/>
            <person name="Yanf M."/>
            <person name="Daum C."/>
            <person name="Ng V."/>
            <person name="Clum A."/>
            <person name="Steindorff A."/>
            <person name="Ohm R."/>
            <person name="Martin F."/>
            <person name="Silar P."/>
            <person name="Natvig D."/>
            <person name="Lalanne C."/>
            <person name="Gautier V."/>
            <person name="Ament-Velasquez S.L."/>
            <person name="Kruys A."/>
            <person name="Hutchinson M.I."/>
            <person name="Powell A.J."/>
            <person name="Barry K."/>
            <person name="Miller A.N."/>
            <person name="Grigoriev I.V."/>
            <person name="Debuchy R."/>
            <person name="Gladieux P."/>
            <person name="Thoren M.H."/>
            <person name="Johannesson H."/>
        </authorList>
    </citation>
    <scope>NUCLEOTIDE SEQUENCE</scope>
    <source>
        <strain evidence="2">CBS 606.72</strain>
    </source>
</reference>
<protein>
    <submittedName>
        <fullName evidence="2">Uncharacterized protein</fullName>
    </submittedName>
</protein>